<dbReference type="EMBL" id="CAJRAY010000095">
    <property type="protein sequence ID" value="CAG5092617.1"/>
    <property type="molecule type" value="Genomic_DNA"/>
</dbReference>
<dbReference type="CDD" id="cd06225">
    <property type="entry name" value="HAMP"/>
    <property type="match status" value="1"/>
</dbReference>
<dbReference type="Gene3D" id="6.10.340.10">
    <property type="match status" value="1"/>
</dbReference>
<organism evidence="9 10">
    <name type="scientific">Thermobacillus xylanilyticus</name>
    <dbReference type="NCBI Taxonomy" id="76633"/>
    <lineage>
        <taxon>Bacteria</taxon>
        <taxon>Bacillati</taxon>
        <taxon>Bacillota</taxon>
        <taxon>Bacilli</taxon>
        <taxon>Bacillales</taxon>
        <taxon>Paenibacillaceae</taxon>
        <taxon>Thermobacillus</taxon>
    </lineage>
</organism>
<proteinExistence type="predicted"/>
<dbReference type="SMART" id="SM00387">
    <property type="entry name" value="HATPase_c"/>
    <property type="match status" value="1"/>
</dbReference>
<keyword evidence="4 9" id="KW-0808">Transferase</keyword>
<dbReference type="InterPro" id="IPR010559">
    <property type="entry name" value="Sig_transdc_His_kin_internal"/>
</dbReference>
<evidence type="ECO:0000256" key="5">
    <source>
        <dbReference type="ARBA" id="ARBA00022777"/>
    </source>
</evidence>
<evidence type="ECO:0000256" key="4">
    <source>
        <dbReference type="ARBA" id="ARBA00022679"/>
    </source>
</evidence>
<dbReference type="Pfam" id="PF06580">
    <property type="entry name" value="His_kinase"/>
    <property type="match status" value="1"/>
</dbReference>
<evidence type="ECO:0000256" key="3">
    <source>
        <dbReference type="ARBA" id="ARBA00022553"/>
    </source>
</evidence>
<evidence type="ECO:0000256" key="7">
    <source>
        <dbReference type="SAM" id="Coils"/>
    </source>
</evidence>
<keyword evidence="6" id="KW-0472">Membrane</keyword>
<dbReference type="SUPFAM" id="SSF55874">
    <property type="entry name" value="ATPase domain of HSP90 chaperone/DNA topoisomerase II/histidine kinase"/>
    <property type="match status" value="1"/>
</dbReference>
<dbReference type="Gene3D" id="3.30.565.10">
    <property type="entry name" value="Histidine kinase-like ATPase, C-terminal domain"/>
    <property type="match status" value="1"/>
</dbReference>
<dbReference type="Pfam" id="PF02518">
    <property type="entry name" value="HATPase_c"/>
    <property type="match status" value="1"/>
</dbReference>
<dbReference type="InterPro" id="IPR003660">
    <property type="entry name" value="HAMP_dom"/>
</dbReference>
<dbReference type="GO" id="GO:0016301">
    <property type="term" value="F:kinase activity"/>
    <property type="evidence" value="ECO:0007669"/>
    <property type="project" value="UniProtKB-KW"/>
</dbReference>
<dbReference type="InterPro" id="IPR050640">
    <property type="entry name" value="Bact_2-comp_sensor_kinase"/>
</dbReference>
<feature type="coiled-coil region" evidence="7">
    <location>
        <begin position="46"/>
        <end position="73"/>
    </location>
</feature>
<sequence length="567" mass="64241">MTRKWSLFTKMVTFLALLLLAIAGLYGYTVATSIDTVQQELETSRLNQLKFLADMLENDIDQLTLNAYNLLQDQSVRDYAILPSIEHLVDRNRLKMTILEKLKLQSTASAWTNTLTVYYPETGDVLSSDPIRALKVEYDFNELQPDRWTFDQLTGEFILYVRDREAGGDVSVVLSFSSENIRKLLASYESNSRPYLYHPSGRFIFDYNMDSVTAIRMAGQLWGKEIGDSLTMVTEANGMSYLLNALPTVLDGWVLIEFTPLERILQPIRKSTTLFAGATAALLCLGVAFAFELYRNVQLPIRKLVTSLARFREGDYGVRIGFEPAREFRLLTEGFNEMAKRVGDLIDKVLTEQLRAKEAEFKQLQSQINPHFLYNCLFFIKSKARIGDTESVEAMALSLGEYYRYMTRTEQDMVPLRSELDLIRNYVSILNLRKPRIDYVTEVSEELMDLRIPRLLLQPLVENAVMHGIEPKPGRGTIRITGKRLGDGFVLTVEDDGVGMTPEALAKLRGQLRGPKSAESGCGVWNVQQRFLRKFGPGAVLEVDSEAGEGTTVTLRCQFREQEVSAA</sequence>
<name>A0ABM8V8R3_THEXY</name>
<accession>A0ABM8V8R3</accession>
<feature type="domain" description="HAMP" evidence="8">
    <location>
        <begin position="295"/>
        <end position="347"/>
    </location>
</feature>
<dbReference type="Pfam" id="PF00672">
    <property type="entry name" value="HAMP"/>
    <property type="match status" value="1"/>
</dbReference>
<evidence type="ECO:0000313" key="10">
    <source>
        <dbReference type="Proteomes" id="UP000681526"/>
    </source>
</evidence>
<evidence type="ECO:0000256" key="6">
    <source>
        <dbReference type="ARBA" id="ARBA00023136"/>
    </source>
</evidence>
<protein>
    <submittedName>
        <fullName evidence="9">Histidine kinase,histidine kinase, HAMP region</fullName>
        <ecNumber evidence="9">2.7.3.-</ecNumber>
    </submittedName>
</protein>
<evidence type="ECO:0000259" key="8">
    <source>
        <dbReference type="PROSITE" id="PS50885"/>
    </source>
</evidence>
<comment type="subcellular location">
    <subcellularLocation>
        <location evidence="1">Cell membrane</location>
        <topology evidence="1">Multi-pass membrane protein</topology>
    </subcellularLocation>
</comment>
<keyword evidence="5 9" id="KW-0418">Kinase</keyword>
<reference evidence="9 10" key="1">
    <citation type="submission" date="2021-04" db="EMBL/GenBank/DDBJ databases">
        <authorList>
            <person name="Rakotoarivonina H."/>
        </authorList>
    </citation>
    <scope>NUCLEOTIDE SEQUENCE [LARGE SCALE GENOMIC DNA]</scope>
    <source>
        <strain evidence="9 10">XE</strain>
    </source>
</reference>
<dbReference type="EC" id="2.7.3.-" evidence="9"/>
<dbReference type="PANTHER" id="PTHR34220:SF7">
    <property type="entry name" value="SENSOR HISTIDINE KINASE YPDA"/>
    <property type="match status" value="1"/>
</dbReference>
<evidence type="ECO:0000256" key="2">
    <source>
        <dbReference type="ARBA" id="ARBA00022475"/>
    </source>
</evidence>
<keyword evidence="10" id="KW-1185">Reference proteome</keyword>
<comment type="caution">
    <text evidence="9">The sequence shown here is derived from an EMBL/GenBank/DDBJ whole genome shotgun (WGS) entry which is preliminary data.</text>
</comment>
<dbReference type="InterPro" id="IPR003594">
    <property type="entry name" value="HATPase_dom"/>
</dbReference>
<keyword evidence="2" id="KW-1003">Cell membrane</keyword>
<dbReference type="InterPro" id="IPR036890">
    <property type="entry name" value="HATPase_C_sf"/>
</dbReference>
<evidence type="ECO:0000313" key="9">
    <source>
        <dbReference type="EMBL" id="CAG5092617.1"/>
    </source>
</evidence>
<dbReference type="PANTHER" id="PTHR34220">
    <property type="entry name" value="SENSOR HISTIDINE KINASE YPDA"/>
    <property type="match status" value="1"/>
</dbReference>
<keyword evidence="3" id="KW-0597">Phosphoprotein</keyword>
<evidence type="ECO:0000256" key="1">
    <source>
        <dbReference type="ARBA" id="ARBA00004651"/>
    </source>
</evidence>
<dbReference type="SUPFAM" id="SSF158472">
    <property type="entry name" value="HAMP domain-like"/>
    <property type="match status" value="1"/>
</dbReference>
<dbReference type="Proteomes" id="UP000681526">
    <property type="component" value="Unassembled WGS sequence"/>
</dbReference>
<gene>
    <name evidence="9" type="primary">txxe 2733</name>
    <name evidence="9" type="ORF">TXXE_18480</name>
</gene>
<dbReference type="SMART" id="SM00304">
    <property type="entry name" value="HAMP"/>
    <property type="match status" value="1"/>
</dbReference>
<dbReference type="RefSeq" id="WP_213486612.1">
    <property type="nucleotide sequence ID" value="NZ_CAJRAY010000095.1"/>
</dbReference>
<dbReference type="PROSITE" id="PS50885">
    <property type="entry name" value="HAMP"/>
    <property type="match status" value="1"/>
</dbReference>
<keyword evidence="7" id="KW-0175">Coiled coil</keyword>